<feature type="compositionally biased region" description="Polar residues" evidence="1">
    <location>
        <begin position="230"/>
        <end position="239"/>
    </location>
</feature>
<dbReference type="InterPro" id="IPR045700">
    <property type="entry name" value="Rab3GAP1"/>
</dbReference>
<dbReference type="PANTHER" id="PTHR21422:SF10">
    <property type="entry name" value="RAB3 GTPASE-ACTIVATING PROTEIN CATALYTIC SUBUNIT"/>
    <property type="match status" value="1"/>
</dbReference>
<evidence type="ECO:0000313" key="4">
    <source>
        <dbReference type="Proteomes" id="UP000834106"/>
    </source>
</evidence>
<organism evidence="3 4">
    <name type="scientific">Fraxinus pennsylvanica</name>
    <dbReference type="NCBI Taxonomy" id="56036"/>
    <lineage>
        <taxon>Eukaryota</taxon>
        <taxon>Viridiplantae</taxon>
        <taxon>Streptophyta</taxon>
        <taxon>Embryophyta</taxon>
        <taxon>Tracheophyta</taxon>
        <taxon>Spermatophyta</taxon>
        <taxon>Magnoliopsida</taxon>
        <taxon>eudicotyledons</taxon>
        <taxon>Gunneridae</taxon>
        <taxon>Pentapetalae</taxon>
        <taxon>asterids</taxon>
        <taxon>lamiids</taxon>
        <taxon>Lamiales</taxon>
        <taxon>Oleaceae</taxon>
        <taxon>Oleeae</taxon>
        <taxon>Fraxinus</taxon>
    </lineage>
</organism>
<evidence type="ECO:0000259" key="2">
    <source>
        <dbReference type="Pfam" id="PF13890"/>
    </source>
</evidence>
<dbReference type="AlphaFoldDB" id="A0AAD1YTJ9"/>
<evidence type="ECO:0000313" key="3">
    <source>
        <dbReference type="EMBL" id="CAI9757013.1"/>
    </source>
</evidence>
<proteinExistence type="predicted"/>
<sequence length="281" mass="32001">MLVIIRNVLSFGMQARNAIFYNRTLSEAEDMLSMGFVDTIVVFLSVGNFWRELWETAKPIPAVRRSPLYDEDLAVEGILDFLEDISPSELLKQLFIVAATEHSGITQGEIHMLKLSRTRDITVYKQRLIIVEATLSANSSLSKLFHECRSYTVQSCQRGNWVDKLDDICQVYDLVEAMLINPDEVTKMTTQPEETTSACDLRDCFKKLSLIFGGKNKHSSKASTEDPKNNDPNSTCQPLSWTFSEKPPKPVLFRQINLPVQLKLTGQLFEHEIVYFVSKLK</sequence>
<evidence type="ECO:0000256" key="1">
    <source>
        <dbReference type="SAM" id="MobiDB-lite"/>
    </source>
</evidence>
<feature type="region of interest" description="Disordered" evidence="1">
    <location>
        <begin position="216"/>
        <end position="239"/>
    </location>
</feature>
<name>A0AAD1YTJ9_9LAMI</name>
<feature type="domain" description="Rab3GAP catalytic subunit conserved" evidence="2">
    <location>
        <begin position="46"/>
        <end position="83"/>
    </location>
</feature>
<dbReference type="Proteomes" id="UP000834106">
    <property type="component" value="Chromosome 2"/>
</dbReference>
<reference evidence="3" key="1">
    <citation type="submission" date="2023-05" db="EMBL/GenBank/DDBJ databases">
        <authorList>
            <person name="Huff M."/>
        </authorList>
    </citation>
    <scope>NUCLEOTIDE SEQUENCE</scope>
</reference>
<dbReference type="EMBL" id="OU503037">
    <property type="protein sequence ID" value="CAI9757013.1"/>
    <property type="molecule type" value="Genomic_DNA"/>
</dbReference>
<protein>
    <recommendedName>
        <fullName evidence="2">Rab3GAP catalytic subunit conserved domain-containing protein</fullName>
    </recommendedName>
</protein>
<accession>A0AAD1YTJ9</accession>
<keyword evidence="4" id="KW-1185">Reference proteome</keyword>
<dbReference type="InterPro" id="IPR026147">
    <property type="entry name" value="Rab3GAP1_conserved"/>
</dbReference>
<dbReference type="Pfam" id="PF13890">
    <property type="entry name" value="Rab3-GTPase_cat"/>
    <property type="match status" value="1"/>
</dbReference>
<dbReference type="GO" id="GO:0005096">
    <property type="term" value="F:GTPase activator activity"/>
    <property type="evidence" value="ECO:0007669"/>
    <property type="project" value="InterPro"/>
</dbReference>
<gene>
    <name evidence="3" type="ORF">FPE_LOCUS4443</name>
</gene>
<dbReference type="PANTHER" id="PTHR21422">
    <property type="entry name" value="RAB3 GTPASE-ACTIVATING PROTEIN CATALYTIC SUBUNIT"/>
    <property type="match status" value="1"/>
</dbReference>